<evidence type="ECO:0000256" key="3">
    <source>
        <dbReference type="ARBA" id="ARBA00022679"/>
    </source>
</evidence>
<feature type="domain" description="Protein kinase" evidence="10">
    <location>
        <begin position="1"/>
        <end position="184"/>
    </location>
</feature>
<dbReference type="Proteomes" id="UP001162164">
    <property type="component" value="Unassembled WGS sequence"/>
</dbReference>
<protein>
    <recommendedName>
        <fullName evidence="1">non-specific serine/threonine protein kinase</fullName>
        <ecNumber evidence="1">2.7.11.1</ecNumber>
    </recommendedName>
</protein>
<evidence type="ECO:0000256" key="9">
    <source>
        <dbReference type="SAM" id="MobiDB-lite"/>
    </source>
</evidence>
<dbReference type="SMART" id="SM00220">
    <property type="entry name" value="S_TKc"/>
    <property type="match status" value="1"/>
</dbReference>
<organism evidence="11 12">
    <name type="scientific">Molorchus minor</name>
    <dbReference type="NCBI Taxonomy" id="1323400"/>
    <lineage>
        <taxon>Eukaryota</taxon>
        <taxon>Metazoa</taxon>
        <taxon>Ecdysozoa</taxon>
        <taxon>Arthropoda</taxon>
        <taxon>Hexapoda</taxon>
        <taxon>Insecta</taxon>
        <taxon>Pterygota</taxon>
        <taxon>Neoptera</taxon>
        <taxon>Endopterygota</taxon>
        <taxon>Coleoptera</taxon>
        <taxon>Polyphaga</taxon>
        <taxon>Cucujiformia</taxon>
        <taxon>Chrysomeloidea</taxon>
        <taxon>Cerambycidae</taxon>
        <taxon>Lamiinae</taxon>
        <taxon>Monochamini</taxon>
        <taxon>Molorchus</taxon>
    </lineage>
</organism>
<keyword evidence="3" id="KW-0808">Transferase</keyword>
<keyword evidence="12" id="KW-1185">Reference proteome</keyword>
<keyword evidence="5" id="KW-0418">Kinase</keyword>
<keyword evidence="2" id="KW-0723">Serine/threonine-protein kinase</keyword>
<dbReference type="InterPro" id="IPR011009">
    <property type="entry name" value="Kinase-like_dom_sf"/>
</dbReference>
<sequence>MASGSLVEILQSRSTAFDADTITRIFYQTCRAVSHMHSQVPPIIHRDLKIENLLIGSDSTIKLCDYGSATTDVYHPISHGLQINIQMARFTTPMYRAPEMVDTWNNYYVGPPVDIWALGCILYMLCYMKHPFEDSAKLRIINANYTLPGDSKYSCFHDIIRGCLQANPDQRLPISGVLERLAAIAETRGYNLRTPLIFDHKTSEVDSNHFDGNCNSGIKASPPRPAQPPEEVKSRPAPQGLLKNHPYHHLNKKPPDVKQSGLFSSLKGGAGSFSEKFERH</sequence>
<dbReference type="Gene3D" id="1.10.510.10">
    <property type="entry name" value="Transferase(Phosphotransferase) domain 1"/>
    <property type="match status" value="1"/>
</dbReference>
<dbReference type="Pfam" id="PF00069">
    <property type="entry name" value="Pkinase"/>
    <property type="match status" value="1"/>
</dbReference>
<dbReference type="PROSITE" id="PS00108">
    <property type="entry name" value="PROTEIN_KINASE_ST"/>
    <property type="match status" value="1"/>
</dbReference>
<evidence type="ECO:0000256" key="8">
    <source>
        <dbReference type="ARBA" id="ARBA00048679"/>
    </source>
</evidence>
<dbReference type="SUPFAM" id="SSF56112">
    <property type="entry name" value="Protein kinase-like (PK-like)"/>
    <property type="match status" value="1"/>
</dbReference>
<evidence type="ECO:0000256" key="6">
    <source>
        <dbReference type="ARBA" id="ARBA00022840"/>
    </source>
</evidence>
<dbReference type="EMBL" id="JAPWTJ010001263">
    <property type="protein sequence ID" value="KAJ8972978.1"/>
    <property type="molecule type" value="Genomic_DNA"/>
</dbReference>
<comment type="caution">
    <text evidence="11">The sequence shown here is derived from an EMBL/GenBank/DDBJ whole genome shotgun (WGS) entry which is preliminary data.</text>
</comment>
<comment type="catalytic activity">
    <reaction evidence="7">
        <text>L-threonyl-[protein] + ATP = O-phospho-L-threonyl-[protein] + ADP + H(+)</text>
        <dbReference type="Rhea" id="RHEA:46608"/>
        <dbReference type="Rhea" id="RHEA-COMP:11060"/>
        <dbReference type="Rhea" id="RHEA-COMP:11605"/>
        <dbReference type="ChEBI" id="CHEBI:15378"/>
        <dbReference type="ChEBI" id="CHEBI:30013"/>
        <dbReference type="ChEBI" id="CHEBI:30616"/>
        <dbReference type="ChEBI" id="CHEBI:61977"/>
        <dbReference type="ChEBI" id="CHEBI:456216"/>
        <dbReference type="EC" id="2.7.11.1"/>
    </reaction>
</comment>
<dbReference type="PANTHER" id="PTHR22967">
    <property type="entry name" value="SERINE/THREONINE PROTEIN KINASE"/>
    <property type="match status" value="1"/>
</dbReference>
<evidence type="ECO:0000256" key="2">
    <source>
        <dbReference type="ARBA" id="ARBA00022527"/>
    </source>
</evidence>
<evidence type="ECO:0000256" key="5">
    <source>
        <dbReference type="ARBA" id="ARBA00022777"/>
    </source>
</evidence>
<evidence type="ECO:0000313" key="11">
    <source>
        <dbReference type="EMBL" id="KAJ8972978.1"/>
    </source>
</evidence>
<dbReference type="EC" id="2.7.11.1" evidence="1"/>
<evidence type="ECO:0000313" key="12">
    <source>
        <dbReference type="Proteomes" id="UP001162164"/>
    </source>
</evidence>
<reference evidence="11" key="1">
    <citation type="journal article" date="2023" name="Insect Mol. Biol.">
        <title>Genome sequencing provides insights into the evolution of gene families encoding plant cell wall-degrading enzymes in longhorned beetles.</title>
        <authorList>
            <person name="Shin N.R."/>
            <person name="Okamura Y."/>
            <person name="Kirsch R."/>
            <person name="Pauchet Y."/>
        </authorList>
    </citation>
    <scope>NUCLEOTIDE SEQUENCE</scope>
    <source>
        <strain evidence="11">MMC_N1</strain>
    </source>
</reference>
<accession>A0ABQ9J4L9</accession>
<dbReference type="InterPro" id="IPR008271">
    <property type="entry name" value="Ser/Thr_kinase_AS"/>
</dbReference>
<dbReference type="PANTHER" id="PTHR22967:SF57">
    <property type="entry name" value="AUXILIN, ISOFORM A-RELATED"/>
    <property type="match status" value="1"/>
</dbReference>
<keyword evidence="4" id="KW-0547">Nucleotide-binding</keyword>
<dbReference type="InterPro" id="IPR000719">
    <property type="entry name" value="Prot_kinase_dom"/>
</dbReference>
<proteinExistence type="predicted"/>
<keyword evidence="6" id="KW-0067">ATP-binding</keyword>
<name>A0ABQ9J4L9_9CUCU</name>
<evidence type="ECO:0000256" key="7">
    <source>
        <dbReference type="ARBA" id="ARBA00047899"/>
    </source>
</evidence>
<evidence type="ECO:0000256" key="4">
    <source>
        <dbReference type="ARBA" id="ARBA00022741"/>
    </source>
</evidence>
<feature type="region of interest" description="Disordered" evidence="9">
    <location>
        <begin position="209"/>
        <end position="280"/>
    </location>
</feature>
<evidence type="ECO:0000259" key="10">
    <source>
        <dbReference type="PROSITE" id="PS50011"/>
    </source>
</evidence>
<gene>
    <name evidence="11" type="ORF">NQ317_016039</name>
</gene>
<comment type="catalytic activity">
    <reaction evidence="8">
        <text>L-seryl-[protein] + ATP = O-phospho-L-seryl-[protein] + ADP + H(+)</text>
        <dbReference type="Rhea" id="RHEA:17989"/>
        <dbReference type="Rhea" id="RHEA-COMP:9863"/>
        <dbReference type="Rhea" id="RHEA-COMP:11604"/>
        <dbReference type="ChEBI" id="CHEBI:15378"/>
        <dbReference type="ChEBI" id="CHEBI:29999"/>
        <dbReference type="ChEBI" id="CHEBI:30616"/>
        <dbReference type="ChEBI" id="CHEBI:83421"/>
        <dbReference type="ChEBI" id="CHEBI:456216"/>
        <dbReference type="EC" id="2.7.11.1"/>
    </reaction>
</comment>
<dbReference type="PROSITE" id="PS50011">
    <property type="entry name" value="PROTEIN_KINASE_DOM"/>
    <property type="match status" value="1"/>
</dbReference>
<evidence type="ECO:0000256" key="1">
    <source>
        <dbReference type="ARBA" id="ARBA00012513"/>
    </source>
</evidence>